<organism evidence="2 3">
    <name type="scientific">Fistulifera solaris</name>
    <name type="common">Oleaginous diatom</name>
    <dbReference type="NCBI Taxonomy" id="1519565"/>
    <lineage>
        <taxon>Eukaryota</taxon>
        <taxon>Sar</taxon>
        <taxon>Stramenopiles</taxon>
        <taxon>Ochrophyta</taxon>
        <taxon>Bacillariophyta</taxon>
        <taxon>Bacillariophyceae</taxon>
        <taxon>Bacillariophycidae</taxon>
        <taxon>Naviculales</taxon>
        <taxon>Naviculaceae</taxon>
        <taxon>Fistulifera</taxon>
    </lineage>
</organism>
<dbReference type="Pfam" id="PF10294">
    <property type="entry name" value="Methyltransf_16"/>
    <property type="match status" value="1"/>
</dbReference>
<dbReference type="EMBL" id="BDSP01000032">
    <property type="protein sequence ID" value="GAX11019.1"/>
    <property type="molecule type" value="Genomic_DNA"/>
</dbReference>
<keyword evidence="1" id="KW-0472">Membrane</keyword>
<feature type="transmembrane region" description="Helical" evidence="1">
    <location>
        <begin position="127"/>
        <end position="147"/>
    </location>
</feature>
<comment type="caution">
    <text evidence="2">The sequence shown here is derived from an EMBL/GenBank/DDBJ whole genome shotgun (WGS) entry which is preliminary data.</text>
</comment>
<keyword evidence="1" id="KW-0812">Transmembrane</keyword>
<accession>A0A1Z5JAM8</accession>
<protein>
    <submittedName>
        <fullName evidence="2">Uncharacterized protein</fullName>
    </submittedName>
</protein>
<proteinExistence type="predicted"/>
<sequence length="452" mass="51309">MAKDIHVTVVVDGDHNDNWEWDKLLILFLKKVANWGHFERLDVSVRYWHNHQRGWAHYKAKRVALVAEALIDILRESQAFLSCLDLSDLKSIVKWSSHLEIIRKAVEDHKDRPPLDASSAIILMRSILVSLITLLFFFSACLTRAWWISSHVSLYRSARSFSSASSKRSAITQLAERKRQFIPSLSKPAAKVPIVSRIVPITNEWNVTVWEWETPAPLVEDYWSSHQEQLQQQSNSQKKQLLKETTEDLLDPFGLILWPGAVVASHELLQHNHLLRNATVLVLGSGVGVEVQVAAHLGAARVYALDVHPATLQLLQYGIPSYLTHVVKPIVFDLCDRQAPLPFLQTVDLMIVADVLYNPQLAQQVARRCSEAYDQGIGVLITDSQRLVHNFVEMIRLRDNGNQCSSAPSPFAWEERRLTDFTGSGILVEEDQTYNVSARVLWMKRPKGTPIT</sequence>
<dbReference type="SUPFAM" id="SSF53335">
    <property type="entry name" value="S-adenosyl-L-methionine-dependent methyltransferases"/>
    <property type="match status" value="1"/>
</dbReference>
<evidence type="ECO:0000313" key="3">
    <source>
        <dbReference type="Proteomes" id="UP000198406"/>
    </source>
</evidence>
<dbReference type="PANTHER" id="PTHR14614">
    <property type="entry name" value="HEPATOCELLULAR CARCINOMA-ASSOCIATED ANTIGEN"/>
    <property type="match status" value="1"/>
</dbReference>
<gene>
    <name evidence="2" type="ORF">FisN_2Lu548</name>
</gene>
<dbReference type="CDD" id="cd02440">
    <property type="entry name" value="AdoMet_MTases"/>
    <property type="match status" value="1"/>
</dbReference>
<dbReference type="AlphaFoldDB" id="A0A1Z5JAM8"/>
<dbReference type="Gene3D" id="3.40.50.150">
    <property type="entry name" value="Vaccinia Virus protein VP39"/>
    <property type="match status" value="1"/>
</dbReference>
<keyword evidence="1" id="KW-1133">Transmembrane helix</keyword>
<dbReference type="InterPro" id="IPR029063">
    <property type="entry name" value="SAM-dependent_MTases_sf"/>
</dbReference>
<evidence type="ECO:0000313" key="2">
    <source>
        <dbReference type="EMBL" id="GAX11019.1"/>
    </source>
</evidence>
<dbReference type="Proteomes" id="UP000198406">
    <property type="component" value="Unassembled WGS sequence"/>
</dbReference>
<dbReference type="InParanoid" id="A0A1Z5JAM8"/>
<name>A0A1Z5JAM8_FISSO</name>
<dbReference type="InterPro" id="IPR019410">
    <property type="entry name" value="Methyltransf_16"/>
</dbReference>
<dbReference type="OrthoDB" id="413520at2759"/>
<keyword evidence="3" id="KW-1185">Reference proteome</keyword>
<reference evidence="2 3" key="1">
    <citation type="journal article" date="2015" name="Plant Cell">
        <title>Oil accumulation by the oleaginous diatom Fistulifera solaris as revealed by the genome and transcriptome.</title>
        <authorList>
            <person name="Tanaka T."/>
            <person name="Maeda Y."/>
            <person name="Veluchamy A."/>
            <person name="Tanaka M."/>
            <person name="Abida H."/>
            <person name="Marechal E."/>
            <person name="Bowler C."/>
            <person name="Muto M."/>
            <person name="Sunaga Y."/>
            <person name="Tanaka M."/>
            <person name="Yoshino T."/>
            <person name="Taniguchi T."/>
            <person name="Fukuda Y."/>
            <person name="Nemoto M."/>
            <person name="Matsumoto M."/>
            <person name="Wong P.S."/>
            <person name="Aburatani S."/>
            <person name="Fujibuchi W."/>
        </authorList>
    </citation>
    <scope>NUCLEOTIDE SEQUENCE [LARGE SCALE GENOMIC DNA]</scope>
    <source>
        <strain evidence="2 3">JPCC DA0580</strain>
    </source>
</reference>
<evidence type="ECO:0000256" key="1">
    <source>
        <dbReference type="SAM" id="Phobius"/>
    </source>
</evidence>